<dbReference type="NCBIfam" id="TIGR00379">
    <property type="entry name" value="cobB"/>
    <property type="match status" value="1"/>
</dbReference>
<reference evidence="5" key="1">
    <citation type="submission" date="2005-08" db="EMBL/GenBank/DDBJ databases">
        <title>Complete sequence of Chlorobium chlorochromatii CaD3.</title>
        <authorList>
            <person name="Copeland A."/>
            <person name="Lucas S."/>
            <person name="Lapidus A."/>
            <person name="Barry K."/>
            <person name="Detter J.C."/>
            <person name="Glavina T."/>
            <person name="Hammon N."/>
            <person name="Israni S."/>
            <person name="Pitluck S."/>
            <person name="Bryant D."/>
            <person name="Schmutz J."/>
            <person name="Larimer F."/>
            <person name="Land M."/>
            <person name="Kyrpides N."/>
            <person name="Ivanova N."/>
            <person name="Richardson P."/>
        </authorList>
    </citation>
    <scope>NUCLEOTIDE SEQUENCE [LARGE SCALE GENOMIC DNA]</scope>
    <source>
        <strain evidence="5">CaD3</strain>
    </source>
</reference>
<comment type="domain">
    <text evidence="3">Comprises of two domains. The C-terminal domain contains the binding site for glutamine and catalyzes the hydrolysis of this substrate to glutamate and ammonia. The N-terminal domain is anticipated to bind ATP and cobyrinate and catalyzes the ultimate synthesis of the diamide product. The ammonia produced via the glutaminase domain is probably translocated to the adjacent domain via a molecular tunnel, where it reacts with an activated intermediate.</text>
</comment>
<dbReference type="Gene3D" id="3.40.50.880">
    <property type="match status" value="1"/>
</dbReference>
<evidence type="ECO:0000256" key="1">
    <source>
        <dbReference type="ARBA" id="ARBA00022573"/>
    </source>
</evidence>
<dbReference type="GO" id="GO:0042242">
    <property type="term" value="F:cobyrinic acid a,c-diamide synthase activity"/>
    <property type="evidence" value="ECO:0007669"/>
    <property type="project" value="UniProtKB-UniRule"/>
</dbReference>
<dbReference type="InterPro" id="IPR029062">
    <property type="entry name" value="Class_I_gatase-like"/>
</dbReference>
<keyword evidence="3" id="KW-0460">Magnesium</keyword>
<dbReference type="Pfam" id="PF07685">
    <property type="entry name" value="GATase_3"/>
    <property type="match status" value="1"/>
</dbReference>
<sequence length="472" mass="50868">MEMVQLPRLVVSAAQKSAGKTTLTLGLLAYFAAKGIAIRSFKKGPDYIDPAWHSLATGHPCYNLDPWLMGSEGCLAALLQRGYCEAARGSLVLIEGNHGLHDGLSLDGSDSTAGLAALTNSPVLLVVDSRHVSRGIAATVLGLQQMAPHATIRGVVLNRVRTARQAAKQRAAIEHYCGIPVLGELPADSRMIIAERHLGLTTVAETTGARAFIDTVADIVGQSCNMEAIHALFLEAPPLLVDNVVSLPEGCTTLSKPRIVRIGVFRDAAFCFYYPDNLEALERAGGELVFINSLEATSLPEIDGLYLGGGFPESFFEQLSSNNQLLAEVRQAIDGGLPTYAECGGLIYLCQAAIYQGKKYQLAGVLPVTIGFNKKPAGHGYVELESKVDSAWYCKGERLKAHEFHYGYPLEQDGGSLFQFHVLRGHGVTGNSDGFLYKNLFASFAHLHASATTEWAPRFVALARANQQPQRC</sequence>
<feature type="site" description="Increases nucleophilicity of active site Cys" evidence="3">
    <location>
        <position position="446"/>
    </location>
</feature>
<dbReference type="Pfam" id="PF13500">
    <property type="entry name" value="AAA_26"/>
    <property type="match status" value="1"/>
</dbReference>
<dbReference type="InterPro" id="IPR011698">
    <property type="entry name" value="GATase_3"/>
</dbReference>
<dbReference type="STRING" id="340177.Cag_1958"/>
<comment type="pathway">
    <text evidence="3">Cofactor biosynthesis; adenosylcobalamin biosynthesis; cob(II)yrinate a,c-diamide from sirohydrochlorin (anaerobic route): step 10/10.</text>
</comment>
<comment type="miscellaneous">
    <text evidence="3">The a and c carboxylates of cobyrinate are activated for nucleophilic attack via formation of a phosphorylated intermediate by ATP. CbiA catalyzes first the amidation of the c-carboxylate, and then that of the a-carboxylate.</text>
</comment>
<keyword evidence="1 3" id="KW-0169">Cobalamin biosynthesis</keyword>
<evidence type="ECO:0000256" key="3">
    <source>
        <dbReference type="HAMAP-Rule" id="MF_00027"/>
    </source>
</evidence>
<dbReference type="EC" id="6.3.5.11" evidence="3"/>
<dbReference type="Gene3D" id="3.40.50.300">
    <property type="entry name" value="P-loop containing nucleotide triphosphate hydrolases"/>
    <property type="match status" value="1"/>
</dbReference>
<dbReference type="SUPFAM" id="SSF52540">
    <property type="entry name" value="P-loop containing nucleoside triphosphate hydrolases"/>
    <property type="match status" value="1"/>
</dbReference>
<evidence type="ECO:0000256" key="2">
    <source>
        <dbReference type="ARBA" id="ARBA00022962"/>
    </source>
</evidence>
<dbReference type="InterPro" id="IPR004484">
    <property type="entry name" value="CbiA/CobB_synth"/>
</dbReference>
<keyword evidence="3" id="KW-0067">ATP-binding</keyword>
<dbReference type="NCBIfam" id="NF002204">
    <property type="entry name" value="PRK01077.1"/>
    <property type="match status" value="1"/>
</dbReference>
<dbReference type="UniPathway" id="UPA00148">
    <property type="reaction ID" value="UER00231"/>
</dbReference>
<dbReference type="GO" id="GO:0005524">
    <property type="term" value="F:ATP binding"/>
    <property type="evidence" value="ECO:0007669"/>
    <property type="project" value="UniProtKB-UniRule"/>
</dbReference>
<keyword evidence="3" id="KW-0547">Nucleotide-binding</keyword>
<dbReference type="SUPFAM" id="SSF52317">
    <property type="entry name" value="Class I glutamine amidotransferase-like"/>
    <property type="match status" value="1"/>
</dbReference>
<dbReference type="KEGG" id="cch:Cag_1958"/>
<comment type="catalytic activity">
    <reaction evidence="3">
        <text>cob(II)yrinate + 2 L-glutamine + 2 ATP + 2 H2O = cob(II)yrinate a,c diamide + 2 L-glutamate + 2 ADP + 2 phosphate + 2 H(+)</text>
        <dbReference type="Rhea" id="RHEA:26289"/>
        <dbReference type="ChEBI" id="CHEBI:15377"/>
        <dbReference type="ChEBI" id="CHEBI:15378"/>
        <dbReference type="ChEBI" id="CHEBI:29985"/>
        <dbReference type="ChEBI" id="CHEBI:30616"/>
        <dbReference type="ChEBI" id="CHEBI:43474"/>
        <dbReference type="ChEBI" id="CHEBI:58359"/>
        <dbReference type="ChEBI" id="CHEBI:58537"/>
        <dbReference type="ChEBI" id="CHEBI:58894"/>
        <dbReference type="ChEBI" id="CHEBI:456216"/>
        <dbReference type="EC" id="6.3.5.11"/>
    </reaction>
</comment>
<gene>
    <name evidence="3" type="primary">cbiA</name>
    <name evidence="5" type="ordered locus">Cag_1958</name>
</gene>
<comment type="function">
    <text evidence="3">Catalyzes the ATP-dependent amidation of the two carboxylate groups at positions a and c of cobyrinate, using either L-glutamine or ammonia as the nitrogen source.</text>
</comment>
<dbReference type="eggNOG" id="COG1797">
    <property type="taxonomic scope" value="Bacteria"/>
</dbReference>
<dbReference type="PANTHER" id="PTHR43873">
    <property type="entry name" value="COBYRINATE A,C-DIAMIDE SYNTHASE"/>
    <property type="match status" value="1"/>
</dbReference>
<keyword evidence="2 3" id="KW-0315">Glutamine amidotransferase</keyword>
<dbReference type="EMBL" id="CP000108">
    <property type="protein sequence ID" value="ABB29206.1"/>
    <property type="molecule type" value="Genomic_DNA"/>
</dbReference>
<dbReference type="AlphaFoldDB" id="Q3AP69"/>
<organism evidence="5">
    <name type="scientific">Chlorobium chlorochromatii (strain CaD3)</name>
    <dbReference type="NCBI Taxonomy" id="340177"/>
    <lineage>
        <taxon>Bacteria</taxon>
        <taxon>Pseudomonadati</taxon>
        <taxon>Chlorobiota</taxon>
        <taxon>Chlorobiia</taxon>
        <taxon>Chlorobiales</taxon>
        <taxon>Chlorobiaceae</taxon>
        <taxon>Chlorobium/Pelodictyon group</taxon>
        <taxon>Chlorobium</taxon>
    </lineage>
</organism>
<dbReference type="PROSITE" id="PS51274">
    <property type="entry name" value="GATASE_COBBQ"/>
    <property type="match status" value="1"/>
</dbReference>
<dbReference type="OrthoDB" id="9764035at2"/>
<feature type="active site" description="Nucleophile" evidence="3">
    <location>
        <position position="343"/>
    </location>
</feature>
<feature type="domain" description="CobB/CobQ-like glutamine amidotransferase" evidence="4">
    <location>
        <begin position="261"/>
        <end position="451"/>
    </location>
</feature>
<comment type="cofactor">
    <cofactor evidence="3">
        <name>Mg(2+)</name>
        <dbReference type="ChEBI" id="CHEBI:18420"/>
    </cofactor>
</comment>
<dbReference type="InterPro" id="IPR027417">
    <property type="entry name" value="P-loop_NTPase"/>
</dbReference>
<dbReference type="GO" id="GO:0009236">
    <property type="term" value="P:cobalamin biosynthetic process"/>
    <property type="evidence" value="ECO:0007669"/>
    <property type="project" value="UniProtKB-UniRule"/>
</dbReference>
<dbReference type="HOGENOM" id="CLU_022752_2_1_10"/>
<evidence type="ECO:0000313" key="5">
    <source>
        <dbReference type="EMBL" id="ABB29206.1"/>
    </source>
</evidence>
<name>Q3AP69_CHLCH</name>
<proteinExistence type="inferred from homology"/>
<evidence type="ECO:0000259" key="4">
    <source>
        <dbReference type="Pfam" id="PF07685"/>
    </source>
</evidence>
<comment type="similarity">
    <text evidence="3">Belongs to the CobB/CbiA family.</text>
</comment>
<keyword evidence="3 5" id="KW-0436">Ligase</keyword>
<dbReference type="HAMAP" id="MF_00027">
    <property type="entry name" value="CobB_CbiA"/>
    <property type="match status" value="1"/>
</dbReference>
<accession>Q3AP69</accession>
<protein>
    <recommendedName>
        <fullName evidence="3">Cobyrinate a,c-diamide synthase</fullName>
        <ecNumber evidence="3">6.3.5.11</ecNumber>
    </recommendedName>
    <alternativeName>
        <fullName evidence="3">Cobyrinic acid a,c-diamide synthetase</fullName>
    </alternativeName>
</protein>
<dbReference type="CDD" id="cd03130">
    <property type="entry name" value="GATase1_CobB"/>
    <property type="match status" value="1"/>
</dbReference>
<dbReference type="PANTHER" id="PTHR43873:SF1">
    <property type="entry name" value="COBYRINATE A,C-DIAMIDE SYNTHASE"/>
    <property type="match status" value="1"/>
</dbReference>